<dbReference type="RefSeq" id="WP_197964547.1">
    <property type="nucleotide sequence ID" value="NZ_JACEGD010000001.1"/>
</dbReference>
<dbReference type="PANTHER" id="PTHR42752">
    <property type="entry name" value="IMIDAZOLONEPROPIONASE"/>
    <property type="match status" value="1"/>
</dbReference>
<evidence type="ECO:0000256" key="8">
    <source>
        <dbReference type="NCBIfam" id="TIGR01224"/>
    </source>
</evidence>
<organism evidence="10 11">
    <name type="scientific">Bradyrhizobium diversitatis</name>
    <dbReference type="NCBI Taxonomy" id="2755406"/>
    <lineage>
        <taxon>Bacteria</taxon>
        <taxon>Pseudomonadati</taxon>
        <taxon>Pseudomonadota</taxon>
        <taxon>Alphaproteobacteria</taxon>
        <taxon>Hyphomicrobiales</taxon>
        <taxon>Nitrobacteraceae</taxon>
        <taxon>Bradyrhizobium</taxon>
    </lineage>
</organism>
<reference evidence="10 11" key="1">
    <citation type="submission" date="2020-07" db="EMBL/GenBank/DDBJ databases">
        <title>Bradyrhizobium diversity isolated from nodules of indigenous legumes of Western Australia.</title>
        <authorList>
            <person name="Klepa M.S."/>
        </authorList>
    </citation>
    <scope>NUCLEOTIDE SEQUENCE [LARGE SCALE GENOMIC DNA]</scope>
    <source>
        <strain evidence="10 11">CNPSo 4019</strain>
    </source>
</reference>
<evidence type="ECO:0000259" key="9">
    <source>
        <dbReference type="Pfam" id="PF01979"/>
    </source>
</evidence>
<proteinExistence type="predicted"/>
<dbReference type="GO" id="GO:0050480">
    <property type="term" value="F:imidazolonepropionase activity"/>
    <property type="evidence" value="ECO:0007669"/>
    <property type="project" value="UniProtKB-EC"/>
</dbReference>
<dbReference type="Proteomes" id="UP001194539">
    <property type="component" value="Unassembled WGS sequence"/>
</dbReference>
<comment type="pathway">
    <text evidence="1">Amino-acid degradation.</text>
</comment>
<dbReference type="NCBIfam" id="TIGR01224">
    <property type="entry name" value="hutI"/>
    <property type="match status" value="1"/>
</dbReference>
<dbReference type="InterPro" id="IPR032466">
    <property type="entry name" value="Metal_Hydrolase"/>
</dbReference>
<keyword evidence="11" id="KW-1185">Reference proteome</keyword>
<dbReference type="InterPro" id="IPR011059">
    <property type="entry name" value="Metal-dep_hydrolase_composite"/>
</dbReference>
<protein>
    <recommendedName>
        <fullName evidence="2 8">Imidazolonepropionase</fullName>
        <ecNumber evidence="2 8">3.5.2.7</ecNumber>
    </recommendedName>
</protein>
<dbReference type="EC" id="3.5.2.7" evidence="2 8"/>
<evidence type="ECO:0000256" key="5">
    <source>
        <dbReference type="ARBA" id="ARBA00022808"/>
    </source>
</evidence>
<sequence length="441" mass="47056">MLTPKLSIRHSDQSFSDTPAELIIVGARQVVACDPTKADGIGVIENACVAVCGDTIAAIGTPKELTPFYGEVTQVVDADGGVVTPGLVDCHTHLIFAGDRSHEYFKRTEGLDDRGLTAAGVTWGVPASKARNAGLSVDDLVDASISRARTMLSCGTTTLETKSGYGLDHTSDIASLLAAKRIAERTGIEIVGTYLGAHARPTERADRYLDAMIRETIPAIAEKRLADFCDVYVDPDVFTLPECSRVLAAAADVGLGAKLHTDARINIGGARLAAEMRAASVDHGNMLSDDDLRILADAGTSVAFFPGFDWTVNHPRPVDGRRLVCSGVDVAIATDLCPVCWHLSQQMSMGFACRLSGLTAEQALLGVTLNAAKAIRRDDRIGSIAPGKQADLVVFDVPDYRQLAFRFGANSARWVIKKGKILVDGRAHAEGSTSNNDRKRR</sequence>
<evidence type="ECO:0000313" key="11">
    <source>
        <dbReference type="Proteomes" id="UP001194539"/>
    </source>
</evidence>
<evidence type="ECO:0000256" key="3">
    <source>
        <dbReference type="ARBA" id="ARBA00022723"/>
    </source>
</evidence>
<keyword evidence="5" id="KW-0369">Histidine metabolism</keyword>
<feature type="domain" description="Amidohydrolase-related" evidence="9">
    <location>
        <begin position="82"/>
        <end position="421"/>
    </location>
</feature>
<accession>A0ABS0NUQ3</accession>
<dbReference type="InterPro" id="IPR005920">
    <property type="entry name" value="HutI"/>
</dbReference>
<dbReference type="SUPFAM" id="SSF51338">
    <property type="entry name" value="Composite domain of metallo-dependent hydrolases"/>
    <property type="match status" value="1"/>
</dbReference>
<name>A0ABS0NUQ3_9BRAD</name>
<dbReference type="SUPFAM" id="SSF51556">
    <property type="entry name" value="Metallo-dependent hydrolases"/>
    <property type="match status" value="1"/>
</dbReference>
<gene>
    <name evidence="10" type="primary">hutI</name>
    <name evidence="10" type="ORF">H1B27_00355</name>
</gene>
<dbReference type="Pfam" id="PF01979">
    <property type="entry name" value="Amidohydro_1"/>
    <property type="match status" value="1"/>
</dbReference>
<evidence type="ECO:0000256" key="2">
    <source>
        <dbReference type="ARBA" id="ARBA00012864"/>
    </source>
</evidence>
<keyword evidence="7" id="KW-0408">Iron</keyword>
<evidence type="ECO:0000256" key="6">
    <source>
        <dbReference type="ARBA" id="ARBA00022833"/>
    </source>
</evidence>
<comment type="caution">
    <text evidence="10">The sequence shown here is derived from an EMBL/GenBank/DDBJ whole genome shotgun (WGS) entry which is preliminary data.</text>
</comment>
<dbReference type="PANTHER" id="PTHR42752:SF1">
    <property type="entry name" value="IMIDAZOLONEPROPIONASE-RELATED"/>
    <property type="match status" value="1"/>
</dbReference>
<keyword evidence="6" id="KW-0862">Zinc</keyword>
<keyword evidence="3" id="KW-0479">Metal-binding</keyword>
<keyword evidence="4 10" id="KW-0378">Hydrolase</keyword>
<dbReference type="Gene3D" id="2.30.40.10">
    <property type="entry name" value="Urease, subunit C, domain 1"/>
    <property type="match status" value="1"/>
</dbReference>
<dbReference type="InterPro" id="IPR006680">
    <property type="entry name" value="Amidohydro-rel"/>
</dbReference>
<dbReference type="EMBL" id="JACEGD010000001">
    <property type="protein sequence ID" value="MBH5384739.1"/>
    <property type="molecule type" value="Genomic_DNA"/>
</dbReference>
<evidence type="ECO:0000256" key="4">
    <source>
        <dbReference type="ARBA" id="ARBA00022801"/>
    </source>
</evidence>
<evidence type="ECO:0000256" key="7">
    <source>
        <dbReference type="ARBA" id="ARBA00023004"/>
    </source>
</evidence>
<dbReference type="Gene3D" id="3.20.20.140">
    <property type="entry name" value="Metal-dependent hydrolases"/>
    <property type="match status" value="1"/>
</dbReference>
<evidence type="ECO:0000313" key="10">
    <source>
        <dbReference type="EMBL" id="MBH5384739.1"/>
    </source>
</evidence>
<evidence type="ECO:0000256" key="1">
    <source>
        <dbReference type="ARBA" id="ARBA00005023"/>
    </source>
</evidence>